<protein>
    <recommendedName>
        <fullName evidence="3">Phytocyanin domain-containing protein</fullName>
    </recommendedName>
</protein>
<dbReference type="Proteomes" id="UP000001514">
    <property type="component" value="Unassembled WGS sequence"/>
</dbReference>
<dbReference type="GO" id="GO:0005886">
    <property type="term" value="C:plasma membrane"/>
    <property type="evidence" value="ECO:0000318"/>
    <property type="project" value="GO_Central"/>
</dbReference>
<dbReference type="PANTHER" id="PTHR33021">
    <property type="entry name" value="BLUE COPPER PROTEIN"/>
    <property type="match status" value="1"/>
</dbReference>
<dbReference type="EMBL" id="GL377589">
    <property type="protein sequence ID" value="EFJ24720.1"/>
    <property type="molecule type" value="Genomic_DNA"/>
</dbReference>
<dbReference type="FunFam" id="2.60.40.420:FF:000034">
    <property type="entry name" value="Cupredoxin superfamily protein"/>
    <property type="match status" value="1"/>
</dbReference>
<keyword evidence="2" id="KW-0325">Glycoprotein</keyword>
<dbReference type="AlphaFoldDB" id="D8RTQ5"/>
<dbReference type="Pfam" id="PF02298">
    <property type="entry name" value="Cu_bind_like"/>
    <property type="match status" value="1"/>
</dbReference>
<dbReference type="Gene3D" id="2.60.40.420">
    <property type="entry name" value="Cupredoxins - blue copper proteins"/>
    <property type="match status" value="1"/>
</dbReference>
<reference evidence="4 5" key="1">
    <citation type="journal article" date="2011" name="Science">
        <title>The Selaginella genome identifies genetic changes associated with the evolution of vascular plants.</title>
        <authorList>
            <person name="Banks J.A."/>
            <person name="Nishiyama T."/>
            <person name="Hasebe M."/>
            <person name="Bowman J.L."/>
            <person name="Gribskov M."/>
            <person name="dePamphilis C."/>
            <person name="Albert V.A."/>
            <person name="Aono N."/>
            <person name="Aoyama T."/>
            <person name="Ambrose B.A."/>
            <person name="Ashton N.W."/>
            <person name="Axtell M.J."/>
            <person name="Barker E."/>
            <person name="Barker M.S."/>
            <person name="Bennetzen J.L."/>
            <person name="Bonawitz N.D."/>
            <person name="Chapple C."/>
            <person name="Cheng C."/>
            <person name="Correa L.G."/>
            <person name="Dacre M."/>
            <person name="DeBarry J."/>
            <person name="Dreyer I."/>
            <person name="Elias M."/>
            <person name="Engstrom E.M."/>
            <person name="Estelle M."/>
            <person name="Feng L."/>
            <person name="Finet C."/>
            <person name="Floyd S.K."/>
            <person name="Frommer W.B."/>
            <person name="Fujita T."/>
            <person name="Gramzow L."/>
            <person name="Gutensohn M."/>
            <person name="Harholt J."/>
            <person name="Hattori M."/>
            <person name="Heyl A."/>
            <person name="Hirai T."/>
            <person name="Hiwatashi Y."/>
            <person name="Ishikawa M."/>
            <person name="Iwata M."/>
            <person name="Karol K.G."/>
            <person name="Koehler B."/>
            <person name="Kolukisaoglu U."/>
            <person name="Kubo M."/>
            <person name="Kurata T."/>
            <person name="Lalonde S."/>
            <person name="Li K."/>
            <person name="Li Y."/>
            <person name="Litt A."/>
            <person name="Lyons E."/>
            <person name="Manning G."/>
            <person name="Maruyama T."/>
            <person name="Michael T.P."/>
            <person name="Mikami K."/>
            <person name="Miyazaki S."/>
            <person name="Morinaga S."/>
            <person name="Murata T."/>
            <person name="Mueller-Roeber B."/>
            <person name="Nelson D.R."/>
            <person name="Obara M."/>
            <person name="Oguri Y."/>
            <person name="Olmstead R.G."/>
            <person name="Onodera N."/>
            <person name="Petersen B.L."/>
            <person name="Pils B."/>
            <person name="Prigge M."/>
            <person name="Rensing S.A."/>
            <person name="Riano-Pachon D.M."/>
            <person name="Roberts A.W."/>
            <person name="Sato Y."/>
            <person name="Scheller H.V."/>
            <person name="Schulz B."/>
            <person name="Schulz C."/>
            <person name="Shakirov E.V."/>
            <person name="Shibagaki N."/>
            <person name="Shinohara N."/>
            <person name="Shippen D.E."/>
            <person name="Soerensen I."/>
            <person name="Sotooka R."/>
            <person name="Sugimoto N."/>
            <person name="Sugita M."/>
            <person name="Sumikawa N."/>
            <person name="Tanurdzic M."/>
            <person name="Theissen G."/>
            <person name="Ulvskov P."/>
            <person name="Wakazuki S."/>
            <person name="Weng J.K."/>
            <person name="Willats W.W."/>
            <person name="Wipf D."/>
            <person name="Wolf P.G."/>
            <person name="Yang L."/>
            <person name="Zimmer A.D."/>
            <person name="Zhu Q."/>
            <person name="Mitros T."/>
            <person name="Hellsten U."/>
            <person name="Loque D."/>
            <person name="Otillar R."/>
            <person name="Salamov A."/>
            <person name="Schmutz J."/>
            <person name="Shapiro H."/>
            <person name="Lindquist E."/>
            <person name="Lucas S."/>
            <person name="Rokhsar D."/>
            <person name="Grigoriev I.V."/>
        </authorList>
    </citation>
    <scope>NUCLEOTIDE SEQUENCE [LARGE SCALE GENOMIC DNA]</scope>
</reference>
<keyword evidence="5" id="KW-1185">Reference proteome</keyword>
<dbReference type="InParanoid" id="D8RTQ5"/>
<dbReference type="OMA" id="NTIFRFD"/>
<dbReference type="GO" id="GO:0009055">
    <property type="term" value="F:electron transfer activity"/>
    <property type="evidence" value="ECO:0007669"/>
    <property type="project" value="InterPro"/>
</dbReference>
<dbReference type="KEGG" id="smo:SELMODRAFT_19307"/>
<feature type="non-terminal residue" evidence="4">
    <location>
        <position position="101"/>
    </location>
</feature>
<dbReference type="InterPro" id="IPR008972">
    <property type="entry name" value="Cupredoxin"/>
</dbReference>
<dbReference type="SUPFAM" id="SSF49503">
    <property type="entry name" value="Cupredoxins"/>
    <property type="match status" value="1"/>
</dbReference>
<organism evidence="5">
    <name type="scientific">Selaginella moellendorffii</name>
    <name type="common">Spikemoss</name>
    <dbReference type="NCBI Taxonomy" id="88036"/>
    <lineage>
        <taxon>Eukaryota</taxon>
        <taxon>Viridiplantae</taxon>
        <taxon>Streptophyta</taxon>
        <taxon>Embryophyta</taxon>
        <taxon>Tracheophyta</taxon>
        <taxon>Lycopodiopsida</taxon>
        <taxon>Selaginellales</taxon>
        <taxon>Selaginellaceae</taxon>
        <taxon>Selaginella</taxon>
    </lineage>
</organism>
<feature type="non-terminal residue" evidence="4">
    <location>
        <position position="1"/>
    </location>
</feature>
<name>D8RTQ5_SELML</name>
<dbReference type="FunCoup" id="D8RTQ5">
    <property type="interactions" value="360"/>
</dbReference>
<dbReference type="CDD" id="cd04216">
    <property type="entry name" value="Phytocyanin"/>
    <property type="match status" value="1"/>
</dbReference>
<feature type="domain" description="Phytocyanin" evidence="3">
    <location>
        <begin position="1"/>
        <end position="99"/>
    </location>
</feature>
<evidence type="ECO:0000256" key="1">
    <source>
        <dbReference type="ARBA" id="ARBA00023157"/>
    </source>
</evidence>
<proteinExistence type="predicted"/>
<dbReference type="Gramene" id="EFJ24720">
    <property type="protein sequence ID" value="EFJ24720"/>
    <property type="gene ID" value="SELMODRAFT_19307"/>
</dbReference>
<accession>D8RTQ5</accession>
<evidence type="ECO:0000313" key="5">
    <source>
        <dbReference type="Proteomes" id="UP000001514"/>
    </source>
</evidence>
<dbReference type="PANTHER" id="PTHR33021:SF193">
    <property type="entry name" value="OS06G0218600 PROTEIN"/>
    <property type="match status" value="1"/>
</dbReference>
<gene>
    <name evidence="4" type="ORF">SELMODRAFT_19307</name>
</gene>
<dbReference type="OrthoDB" id="1937044at2759"/>
<dbReference type="HOGENOM" id="CLU_058719_4_4_1"/>
<dbReference type="PROSITE" id="PS51485">
    <property type="entry name" value="PHYTOCYANIN"/>
    <property type="match status" value="1"/>
</dbReference>
<keyword evidence="1" id="KW-1015">Disulfide bond</keyword>
<dbReference type="InterPro" id="IPR003245">
    <property type="entry name" value="Phytocyanin_dom"/>
</dbReference>
<evidence type="ECO:0000259" key="3">
    <source>
        <dbReference type="PROSITE" id="PS51485"/>
    </source>
</evidence>
<sequence length="101" mass="11148">VGESAGWMIPSAAVNYSAWALKHNYHPGDTLLFNYQQQGDSVLEVNRADFMNCIKTNPINHHSDGKTLIRISRPGPHWFISGVPGHCEQGQKFGIMVTPAS</sequence>
<dbReference type="InterPro" id="IPR039391">
    <property type="entry name" value="Phytocyanin-like"/>
</dbReference>
<evidence type="ECO:0000313" key="4">
    <source>
        <dbReference type="EMBL" id="EFJ24720.1"/>
    </source>
</evidence>
<evidence type="ECO:0000256" key="2">
    <source>
        <dbReference type="ARBA" id="ARBA00023180"/>
    </source>
</evidence>